<dbReference type="CDD" id="cd03784">
    <property type="entry name" value="GT1_Gtf-like"/>
    <property type="match status" value="1"/>
</dbReference>
<dbReference type="Pfam" id="PF26168">
    <property type="entry name" value="Glyco_transf_N"/>
    <property type="match status" value="1"/>
</dbReference>
<dbReference type="InterPro" id="IPR058980">
    <property type="entry name" value="Glyco_transf_N"/>
</dbReference>
<protein>
    <recommendedName>
        <fullName evidence="4">Glycosyltransferase</fullName>
        <ecNumber evidence="4">2.4.1.-</ecNumber>
    </recommendedName>
</protein>
<dbReference type="Gene3D" id="3.40.50.2000">
    <property type="entry name" value="Glycogen Phosphorylase B"/>
    <property type="match status" value="2"/>
</dbReference>
<dbReference type="PANTHER" id="PTHR48047:SF236">
    <property type="entry name" value="UDP-GLYCOSYLTRANSFERASE 90A1"/>
    <property type="match status" value="1"/>
</dbReference>
<evidence type="ECO:0000256" key="2">
    <source>
        <dbReference type="ARBA" id="ARBA00022679"/>
    </source>
</evidence>
<evidence type="ECO:0000313" key="8">
    <source>
        <dbReference type="Proteomes" id="UP000324897"/>
    </source>
</evidence>
<keyword evidence="8" id="KW-1185">Reference proteome</keyword>
<dbReference type="InterPro" id="IPR002213">
    <property type="entry name" value="UDP_glucos_trans"/>
</dbReference>
<dbReference type="AlphaFoldDB" id="A0A5J9T9I8"/>
<proteinExistence type="inferred from homology"/>
<dbReference type="OrthoDB" id="5835829at2759"/>
<comment type="caution">
    <text evidence="7">The sequence shown here is derived from an EMBL/GenBank/DDBJ whole genome shotgun (WGS) entry which is preliminary data.</text>
</comment>
<dbReference type="InterPro" id="IPR035595">
    <property type="entry name" value="UDP_glycos_trans_CS"/>
</dbReference>
<evidence type="ECO:0000256" key="4">
    <source>
        <dbReference type="RuleBase" id="RU362057"/>
    </source>
</evidence>
<feature type="domain" description="Glycosyltransferase N-terminal" evidence="6">
    <location>
        <begin position="55"/>
        <end position="288"/>
    </location>
</feature>
<dbReference type="EC" id="2.4.1.-" evidence="4"/>
<accession>A0A5J9T9I8</accession>
<dbReference type="EMBL" id="RWGY01000039">
    <property type="protein sequence ID" value="TVU08026.1"/>
    <property type="molecule type" value="Genomic_DNA"/>
</dbReference>
<keyword evidence="2 3" id="KW-0808">Transferase</keyword>
<dbReference type="Pfam" id="PF00201">
    <property type="entry name" value="UDPGT"/>
    <property type="match status" value="1"/>
</dbReference>
<dbReference type="PANTHER" id="PTHR48047">
    <property type="entry name" value="GLYCOSYLTRANSFERASE"/>
    <property type="match status" value="1"/>
</dbReference>
<feature type="region of interest" description="Disordered" evidence="5">
    <location>
        <begin position="27"/>
        <end position="47"/>
    </location>
</feature>
<dbReference type="PROSITE" id="PS00375">
    <property type="entry name" value="UDPGT"/>
    <property type="match status" value="1"/>
</dbReference>
<dbReference type="Proteomes" id="UP000324897">
    <property type="component" value="Chromosome 3"/>
</dbReference>
<dbReference type="GO" id="GO:0035251">
    <property type="term" value="F:UDP-glucosyltransferase activity"/>
    <property type="evidence" value="ECO:0007669"/>
    <property type="project" value="TreeGrafter"/>
</dbReference>
<sequence length="502" mass="53399">MAAAAAITNGTAAATLHAANGSTADNHAANGATADNHAANGASNGAHDQSGRNHIVIFPFMAKGHMLPLFHFATALSAHHSRLRVTVVTTPGNAAFARSRVPASVDLVALPFPSLPPLPAGVESTDAVPCQSLHLTFLHATALLRAPFAEYLESLPSRPLALVSDFFLGFTRAVAAGAGVRRVVFNGMSCFSSAICKALSASPPVDHAGALFHVLGMPEHVEVAAEELPYGGRPDNPVTRFFVDVIGDSDVRSWGVLVNSFAALDEDYVPALESFYEPGARAWLVGPMFLAAGEPDGEQEPEQDPEGCLSLARRESFPTGVRDLRLVRHAGAHHGRAARRDPARAGAVGHPFLWAVRSDTWSPPVDAAGLDGLIVRGWVPQRSVLAHPSVGGFVSHCGWNSVMESLAAGKPVLAWPMIAEQHLNARHVANVLGVGVRMNVKENMENVVGRGEVEEKVRELMDADGKEGKRMRERAAWAQQVARLYNGKSYGSDWIGPTAFRP</sequence>
<dbReference type="FunFam" id="3.40.50.2000:FF:000431">
    <property type="entry name" value="UDP-glycosyltransferase 90A1"/>
    <property type="match status" value="1"/>
</dbReference>
<organism evidence="7 8">
    <name type="scientific">Eragrostis curvula</name>
    <name type="common">weeping love grass</name>
    <dbReference type="NCBI Taxonomy" id="38414"/>
    <lineage>
        <taxon>Eukaryota</taxon>
        <taxon>Viridiplantae</taxon>
        <taxon>Streptophyta</taxon>
        <taxon>Embryophyta</taxon>
        <taxon>Tracheophyta</taxon>
        <taxon>Spermatophyta</taxon>
        <taxon>Magnoliopsida</taxon>
        <taxon>Liliopsida</taxon>
        <taxon>Poales</taxon>
        <taxon>Poaceae</taxon>
        <taxon>PACMAD clade</taxon>
        <taxon>Chloridoideae</taxon>
        <taxon>Eragrostideae</taxon>
        <taxon>Eragrostidinae</taxon>
        <taxon>Eragrostis</taxon>
    </lineage>
</organism>
<gene>
    <name evidence="7" type="ORF">EJB05_41410</name>
</gene>
<feature type="non-terminal residue" evidence="7">
    <location>
        <position position="1"/>
    </location>
</feature>
<keyword evidence="3" id="KW-0328">Glycosyltransferase</keyword>
<reference evidence="7 8" key="1">
    <citation type="journal article" date="2019" name="Sci. Rep.">
        <title>A high-quality genome of Eragrostis curvula grass provides insights into Poaceae evolution and supports new strategies to enhance forage quality.</title>
        <authorList>
            <person name="Carballo J."/>
            <person name="Santos B.A.C.M."/>
            <person name="Zappacosta D."/>
            <person name="Garbus I."/>
            <person name="Selva J.P."/>
            <person name="Gallo C.A."/>
            <person name="Diaz A."/>
            <person name="Albertini E."/>
            <person name="Caccamo M."/>
            <person name="Echenique V."/>
        </authorList>
    </citation>
    <scope>NUCLEOTIDE SEQUENCE [LARGE SCALE GENOMIC DNA]</scope>
    <source>
        <strain evidence="8">cv. Victoria</strain>
        <tissue evidence="7">Leaf</tissue>
    </source>
</reference>
<evidence type="ECO:0000256" key="5">
    <source>
        <dbReference type="SAM" id="MobiDB-lite"/>
    </source>
</evidence>
<dbReference type="SUPFAM" id="SSF53756">
    <property type="entry name" value="UDP-Glycosyltransferase/glycogen phosphorylase"/>
    <property type="match status" value="1"/>
</dbReference>
<comment type="similarity">
    <text evidence="1 3">Belongs to the UDP-glycosyltransferase family.</text>
</comment>
<dbReference type="FunFam" id="3.40.50.2000:FF:000186">
    <property type="entry name" value="Glycosyltransferase"/>
    <property type="match status" value="1"/>
</dbReference>
<dbReference type="Gramene" id="TVU08026">
    <property type="protein sequence ID" value="TVU08026"/>
    <property type="gene ID" value="EJB05_41410"/>
</dbReference>
<evidence type="ECO:0000256" key="3">
    <source>
        <dbReference type="RuleBase" id="RU003718"/>
    </source>
</evidence>
<evidence type="ECO:0000313" key="7">
    <source>
        <dbReference type="EMBL" id="TVU08026.1"/>
    </source>
</evidence>
<evidence type="ECO:0000256" key="1">
    <source>
        <dbReference type="ARBA" id="ARBA00009995"/>
    </source>
</evidence>
<name>A0A5J9T9I8_9POAL</name>
<evidence type="ECO:0000259" key="6">
    <source>
        <dbReference type="Pfam" id="PF26168"/>
    </source>
</evidence>